<dbReference type="Proteomes" id="UP000292974">
    <property type="component" value="Unassembled WGS sequence"/>
</dbReference>
<dbReference type="AlphaFoldDB" id="A0A7M3DQI2"/>
<protein>
    <submittedName>
        <fullName evidence="2">Uncharacterized protein</fullName>
    </submittedName>
</protein>
<feature type="compositionally biased region" description="Basic and acidic residues" evidence="1">
    <location>
        <begin position="96"/>
        <end position="111"/>
    </location>
</feature>
<dbReference type="RefSeq" id="WP_130715805.1">
    <property type="nucleotide sequence ID" value="NZ_SIOP01000001.1"/>
</dbReference>
<feature type="region of interest" description="Disordered" evidence="1">
    <location>
        <begin position="88"/>
        <end position="111"/>
    </location>
</feature>
<evidence type="ECO:0000313" key="2">
    <source>
        <dbReference type="EMBL" id="TAY50917.1"/>
    </source>
</evidence>
<comment type="caution">
    <text evidence="2">The sequence shown here is derived from an EMBL/GenBank/DDBJ whole genome shotgun (WGS) entry which is preliminary data.</text>
</comment>
<reference evidence="2 3" key="1">
    <citation type="submission" date="2019-02" db="EMBL/GenBank/DDBJ databases">
        <title>The genomic architecture of introgression among sibling species of bacteria.</title>
        <authorList>
            <person name="Cavassim M.I.A."/>
            <person name="Moeskjaer S."/>
            <person name="Moslemi C."/>
            <person name="Fields B."/>
            <person name="Bachmann A."/>
            <person name="Vilhjalmsson B."/>
            <person name="Schierup M.H."/>
            <person name="Young J.P.W."/>
            <person name="Andersen S.U."/>
        </authorList>
    </citation>
    <scope>NUCLEOTIDE SEQUENCE [LARGE SCALE GENOMIC DNA]</scope>
    <source>
        <strain evidence="2 3">SM135B</strain>
    </source>
</reference>
<accession>A0A7M3DQI2</accession>
<sequence>MTPEQEHLLRQINDDFEEYHRDVNANLRIKSMPIGPGFRLRDLDKYKAFLDSTPTEQAEFLKAVHKDEIEFFEEMLIARAEFEIAEERGAGPITQEKVDRYPDRYKREPGE</sequence>
<proteinExistence type="predicted"/>
<evidence type="ECO:0000256" key="1">
    <source>
        <dbReference type="SAM" id="MobiDB-lite"/>
    </source>
</evidence>
<name>A0A7M3DQI2_RHILE</name>
<dbReference type="EMBL" id="SIOP01000001">
    <property type="protein sequence ID" value="TAY50917.1"/>
    <property type="molecule type" value="Genomic_DNA"/>
</dbReference>
<organism evidence="2 3">
    <name type="scientific">Rhizobium leguminosarum</name>
    <dbReference type="NCBI Taxonomy" id="384"/>
    <lineage>
        <taxon>Bacteria</taxon>
        <taxon>Pseudomonadati</taxon>
        <taxon>Pseudomonadota</taxon>
        <taxon>Alphaproteobacteria</taxon>
        <taxon>Hyphomicrobiales</taxon>
        <taxon>Rhizobiaceae</taxon>
        <taxon>Rhizobium/Agrobacterium group</taxon>
        <taxon>Rhizobium</taxon>
    </lineage>
</organism>
<gene>
    <name evidence="2" type="ORF">ELH90_03940</name>
</gene>
<evidence type="ECO:0000313" key="3">
    <source>
        <dbReference type="Proteomes" id="UP000292974"/>
    </source>
</evidence>